<evidence type="ECO:0000313" key="2">
    <source>
        <dbReference type="EMBL" id="OIK27242.1"/>
    </source>
</evidence>
<sequence length="71" mass="7293">MGQVGDVAAGVHLDQDVRITRSPAARARRPLDDIAKSGGGGGGRVVGRAQAEGVQESAQEVRPDSRAATKE</sequence>
<reference evidence="2" key="1">
    <citation type="submission" date="2016-10" db="EMBL/GenBank/DDBJ databases">
        <title>Genome sequence of Streptomyces malaysiense MUSC 136.</title>
        <authorList>
            <person name="Lee L.-H."/>
            <person name="Ser H.-L."/>
        </authorList>
    </citation>
    <scope>NUCLEOTIDE SEQUENCE [LARGE SCALE GENOMIC DNA]</scope>
    <source>
        <strain evidence="2">MUSC 136</strain>
    </source>
</reference>
<feature type="compositionally biased region" description="Basic and acidic residues" evidence="1">
    <location>
        <begin position="59"/>
        <end position="71"/>
    </location>
</feature>
<organism evidence="2 3">
    <name type="scientific">Streptomyces malaysiense</name>
    <dbReference type="NCBI Taxonomy" id="1428626"/>
    <lineage>
        <taxon>Bacteria</taxon>
        <taxon>Bacillati</taxon>
        <taxon>Actinomycetota</taxon>
        <taxon>Actinomycetes</taxon>
        <taxon>Kitasatosporales</taxon>
        <taxon>Streptomycetaceae</taxon>
        <taxon>Streptomyces</taxon>
    </lineage>
</organism>
<protein>
    <submittedName>
        <fullName evidence="2">Uncharacterized protein</fullName>
    </submittedName>
</protein>
<dbReference type="Proteomes" id="UP000034838">
    <property type="component" value="Unassembled WGS sequence"/>
</dbReference>
<keyword evidence="3" id="KW-1185">Reference proteome</keyword>
<evidence type="ECO:0000256" key="1">
    <source>
        <dbReference type="SAM" id="MobiDB-lite"/>
    </source>
</evidence>
<dbReference type="AlphaFoldDB" id="A0A1J4Q2K6"/>
<feature type="region of interest" description="Disordered" evidence="1">
    <location>
        <begin position="21"/>
        <end position="71"/>
    </location>
</feature>
<dbReference type="EMBL" id="LBDA02000027">
    <property type="protein sequence ID" value="OIK27242.1"/>
    <property type="molecule type" value="Genomic_DNA"/>
</dbReference>
<name>A0A1J4Q2K6_9ACTN</name>
<comment type="caution">
    <text evidence="2">The sequence shown here is derived from an EMBL/GenBank/DDBJ whole genome shotgun (WGS) entry which is preliminary data.</text>
</comment>
<proteinExistence type="predicted"/>
<accession>A0A1J4Q2K6</accession>
<gene>
    <name evidence="2" type="ORF">VT52_012560</name>
</gene>
<evidence type="ECO:0000313" key="3">
    <source>
        <dbReference type="Proteomes" id="UP000034838"/>
    </source>
</evidence>